<sequence>MIDKLLEYDTQLFLFLNNLGSPTWDSMWLLITHEFTFVPLYAILLYLLYRNYGLKALLIFVLVVALMITCTDQITNMFKRGFARPRPCGVADLIDQMRFIAVRCGKYGFFSGHSSNSMAAAVFAGLMLKPFYKNLIFILLFWSAVVAYSRIYVGVHYPLDIVCGLTFGAFVGFLFYKFASYLIKRYVSV</sequence>
<keyword evidence="1" id="KW-1133">Transmembrane helix</keyword>
<protein>
    <submittedName>
        <fullName evidence="3">Phosphoesterase</fullName>
    </submittedName>
</protein>
<dbReference type="Pfam" id="PF01569">
    <property type="entry name" value="PAP2"/>
    <property type="match status" value="1"/>
</dbReference>
<dbReference type="PANTHER" id="PTHR14969:SF13">
    <property type="entry name" value="AT30094P"/>
    <property type="match status" value="1"/>
</dbReference>
<dbReference type="GO" id="GO:0042392">
    <property type="term" value="F:sphingosine-1-phosphate phosphatase activity"/>
    <property type="evidence" value="ECO:0007669"/>
    <property type="project" value="TreeGrafter"/>
</dbReference>
<feature type="transmembrane region" description="Helical" evidence="1">
    <location>
        <begin position="27"/>
        <end position="49"/>
    </location>
</feature>
<name>A0A0C5WFS8_9FLAO</name>
<feature type="transmembrane region" description="Helical" evidence="1">
    <location>
        <begin position="159"/>
        <end position="176"/>
    </location>
</feature>
<dbReference type="PATRIC" id="fig|1454006.5.peg.2130"/>
<dbReference type="EMBL" id="CP007202">
    <property type="protein sequence ID" value="AJR04044.1"/>
    <property type="molecule type" value="Genomic_DNA"/>
</dbReference>
<keyword evidence="4" id="KW-1185">Reference proteome</keyword>
<evidence type="ECO:0000313" key="4">
    <source>
        <dbReference type="Proteomes" id="UP000032229"/>
    </source>
</evidence>
<dbReference type="KEGG" id="sze:AW14_10750"/>
<gene>
    <name evidence="3" type="ORF">AW14_10750</name>
</gene>
<dbReference type="STRING" id="1454006.AW14_10750"/>
<dbReference type="InterPro" id="IPR036938">
    <property type="entry name" value="PAP2/HPO_sf"/>
</dbReference>
<accession>A0A0C5WFS8</accession>
<keyword evidence="1" id="KW-0472">Membrane</keyword>
<evidence type="ECO:0000313" key="3">
    <source>
        <dbReference type="EMBL" id="AJR04044.1"/>
    </source>
</evidence>
<dbReference type="HOGENOM" id="CLU_072573_10_0_10"/>
<dbReference type="InterPro" id="IPR000326">
    <property type="entry name" value="PAP2/HPO"/>
</dbReference>
<dbReference type="SMART" id="SM00014">
    <property type="entry name" value="acidPPc"/>
    <property type="match status" value="1"/>
</dbReference>
<dbReference type="RefSeq" id="WP_044638756.1">
    <property type="nucleotide sequence ID" value="NZ_CP007202.1"/>
</dbReference>
<feature type="transmembrane region" description="Helical" evidence="1">
    <location>
        <begin position="135"/>
        <end position="153"/>
    </location>
</feature>
<dbReference type="Gene3D" id="1.20.144.10">
    <property type="entry name" value="Phosphatidic acid phosphatase type 2/haloperoxidase"/>
    <property type="match status" value="2"/>
</dbReference>
<dbReference type="AlphaFoldDB" id="A0A0C5WFS8"/>
<reference evidence="3 4" key="1">
    <citation type="submission" date="2014-02" db="EMBL/GenBank/DDBJ databases">
        <authorList>
            <person name="Young C.-C."/>
            <person name="Hameed A."/>
            <person name="Huang H.-C."/>
            <person name="Shahina M."/>
        </authorList>
    </citation>
    <scope>NUCLEOTIDE SEQUENCE [LARGE SCALE GENOMIC DNA]</scope>
    <source>
        <strain evidence="3 4">CC-SAMT-1</strain>
    </source>
</reference>
<evidence type="ECO:0000259" key="2">
    <source>
        <dbReference type="SMART" id="SM00014"/>
    </source>
</evidence>
<feature type="domain" description="Phosphatidic acid phosphatase type 2/haloperoxidase" evidence="2">
    <location>
        <begin position="60"/>
        <end position="176"/>
    </location>
</feature>
<keyword evidence="1" id="KW-0812">Transmembrane</keyword>
<dbReference type="Proteomes" id="UP000032229">
    <property type="component" value="Chromosome"/>
</dbReference>
<dbReference type="PANTHER" id="PTHR14969">
    <property type="entry name" value="SPHINGOSINE-1-PHOSPHATE PHOSPHOHYDROLASE"/>
    <property type="match status" value="1"/>
</dbReference>
<dbReference type="SUPFAM" id="SSF48317">
    <property type="entry name" value="Acid phosphatase/Vanadium-dependent haloperoxidase"/>
    <property type="match status" value="1"/>
</dbReference>
<evidence type="ECO:0000256" key="1">
    <source>
        <dbReference type="SAM" id="Phobius"/>
    </source>
</evidence>
<proteinExistence type="predicted"/>
<dbReference type="OrthoDB" id="9789113at2"/>
<organism evidence="3 4">
    <name type="scientific">Siansivirga zeaxanthinifaciens CC-SAMT-1</name>
    <dbReference type="NCBI Taxonomy" id="1454006"/>
    <lineage>
        <taxon>Bacteria</taxon>
        <taxon>Pseudomonadati</taxon>
        <taxon>Bacteroidota</taxon>
        <taxon>Flavobacteriia</taxon>
        <taxon>Flavobacteriales</taxon>
        <taxon>Flavobacteriaceae</taxon>
        <taxon>Siansivirga</taxon>
    </lineage>
</organism>
<feature type="transmembrane region" description="Helical" evidence="1">
    <location>
        <begin position="56"/>
        <end position="75"/>
    </location>
</feature>